<evidence type="ECO:0000256" key="1">
    <source>
        <dbReference type="SAM" id="Phobius"/>
    </source>
</evidence>
<evidence type="ECO:0000313" key="3">
    <source>
        <dbReference type="Proteomes" id="UP001189429"/>
    </source>
</evidence>
<accession>A0ABN9U793</accession>
<reference evidence="2" key="1">
    <citation type="submission" date="2023-10" db="EMBL/GenBank/DDBJ databases">
        <authorList>
            <person name="Chen Y."/>
            <person name="Shah S."/>
            <person name="Dougan E. K."/>
            <person name="Thang M."/>
            <person name="Chan C."/>
        </authorList>
    </citation>
    <scope>NUCLEOTIDE SEQUENCE [LARGE SCALE GENOMIC DNA]</scope>
</reference>
<proteinExistence type="predicted"/>
<dbReference type="PANTHER" id="PTHR23305">
    <property type="entry name" value="OBG GTPASE FAMILY"/>
    <property type="match status" value="1"/>
</dbReference>
<dbReference type="SUPFAM" id="SSF52540">
    <property type="entry name" value="P-loop containing nucleoside triphosphate hydrolases"/>
    <property type="match status" value="1"/>
</dbReference>
<keyword evidence="1" id="KW-1133">Transmembrane helix</keyword>
<keyword evidence="1" id="KW-0472">Membrane</keyword>
<dbReference type="InterPro" id="IPR027417">
    <property type="entry name" value="P-loop_NTPase"/>
</dbReference>
<feature type="transmembrane region" description="Helical" evidence="1">
    <location>
        <begin position="296"/>
        <end position="317"/>
    </location>
</feature>
<feature type="transmembrane region" description="Helical" evidence="1">
    <location>
        <begin position="411"/>
        <end position="433"/>
    </location>
</feature>
<feature type="transmembrane region" description="Helical" evidence="1">
    <location>
        <begin position="196"/>
        <end position="221"/>
    </location>
</feature>
<name>A0ABN9U793_9DINO</name>
<dbReference type="EMBL" id="CAUYUJ010015505">
    <property type="protein sequence ID" value="CAK0854931.1"/>
    <property type="molecule type" value="Genomic_DNA"/>
</dbReference>
<evidence type="ECO:0000313" key="2">
    <source>
        <dbReference type="EMBL" id="CAK0854931.1"/>
    </source>
</evidence>
<keyword evidence="1" id="KW-0812">Transmembrane</keyword>
<keyword evidence="3" id="KW-1185">Reference proteome</keyword>
<feature type="transmembrane region" description="Helical" evidence="1">
    <location>
        <begin position="241"/>
        <end position="261"/>
    </location>
</feature>
<sequence length="443" mass="49240">MVRCFEDPDITHVDGSVDPARDIETINLELIIADITQLENRKQKLIKDVRGKVKGAQEESDVLDKILAVLEEGKPARSTNLNEDEQAMVKKFSLITMKKVLYAANVAEEDLGTGGARGCPRGAAQPPLVIFDVALAWMKTRCTVADLRKLSDGRSRHTESNSDIGTLHGCNVFEVFGVTKLAELNTSSRFSIPGRILVVALSSMSSASFSIHGLLVSQRWSPGYVFPRPEFEIGTAAFLEWLENGAVAFIYFVLGVIFPMLTRHKHVQLERTLSVANRYSWAEAEANLISRYANICFSYVVWSATFVLGMFAPVLIWLPRLYGDDITEQIRVCFWVEVSVFIWSISMLFIGPSRVEEIGTKAVESVVAGVCKELDDMSTESIRWERVLSIVKATDYLLADTFQWSCLGRLVVVRVSMLFSLAAGFGCVGIVHYNEATRKGAMC</sequence>
<protein>
    <submittedName>
        <fullName evidence="2">Uncharacterized protein</fullName>
    </submittedName>
</protein>
<feature type="transmembrane region" description="Helical" evidence="1">
    <location>
        <begin position="329"/>
        <end position="351"/>
    </location>
</feature>
<dbReference type="Proteomes" id="UP001189429">
    <property type="component" value="Unassembled WGS sequence"/>
</dbReference>
<dbReference type="Gene3D" id="1.10.150.300">
    <property type="entry name" value="TGS-like domain"/>
    <property type="match status" value="1"/>
</dbReference>
<comment type="caution">
    <text evidence="2">The sequence shown here is derived from an EMBL/GenBank/DDBJ whole genome shotgun (WGS) entry which is preliminary data.</text>
</comment>
<dbReference type="PANTHER" id="PTHR23305:SF18">
    <property type="entry name" value="OBG-TYPE G DOMAIN-CONTAINING PROTEIN"/>
    <property type="match status" value="1"/>
</dbReference>
<organism evidence="2 3">
    <name type="scientific">Prorocentrum cordatum</name>
    <dbReference type="NCBI Taxonomy" id="2364126"/>
    <lineage>
        <taxon>Eukaryota</taxon>
        <taxon>Sar</taxon>
        <taxon>Alveolata</taxon>
        <taxon>Dinophyceae</taxon>
        <taxon>Prorocentrales</taxon>
        <taxon>Prorocentraceae</taxon>
        <taxon>Prorocentrum</taxon>
    </lineage>
</organism>
<dbReference type="InterPro" id="IPR023192">
    <property type="entry name" value="TGS-like_dom_sf"/>
</dbReference>
<gene>
    <name evidence="2" type="ORF">PCOR1329_LOCUS45817</name>
</gene>